<evidence type="ECO:0000313" key="1">
    <source>
        <dbReference type="EMBL" id="GBN89070.1"/>
    </source>
</evidence>
<comment type="caution">
    <text evidence="1">The sequence shown here is derived from an EMBL/GenBank/DDBJ whole genome shotgun (WGS) entry which is preliminary data.</text>
</comment>
<proteinExistence type="predicted"/>
<name>A0A4Y2SNR6_ARAVE</name>
<protein>
    <submittedName>
        <fullName evidence="1">Uncharacterized protein</fullName>
    </submittedName>
</protein>
<accession>A0A4Y2SNR6</accession>
<dbReference type="EMBL" id="BGPR01022603">
    <property type="protein sequence ID" value="GBN89070.1"/>
    <property type="molecule type" value="Genomic_DNA"/>
</dbReference>
<gene>
    <name evidence="1" type="ORF">AVEN_107489_1</name>
</gene>
<reference evidence="1 2" key="1">
    <citation type="journal article" date="2019" name="Sci. Rep.">
        <title>Orb-weaving spider Araneus ventricosus genome elucidates the spidroin gene catalogue.</title>
        <authorList>
            <person name="Kono N."/>
            <person name="Nakamura H."/>
            <person name="Ohtoshi R."/>
            <person name="Moran D.A.P."/>
            <person name="Shinohara A."/>
            <person name="Yoshida Y."/>
            <person name="Fujiwara M."/>
            <person name="Mori M."/>
            <person name="Tomita M."/>
            <person name="Arakawa K."/>
        </authorList>
    </citation>
    <scope>NUCLEOTIDE SEQUENCE [LARGE SCALE GENOMIC DNA]</scope>
</reference>
<dbReference type="AlphaFoldDB" id="A0A4Y2SNR6"/>
<keyword evidence="2" id="KW-1185">Reference proteome</keyword>
<evidence type="ECO:0000313" key="2">
    <source>
        <dbReference type="Proteomes" id="UP000499080"/>
    </source>
</evidence>
<organism evidence="1 2">
    <name type="scientific">Araneus ventricosus</name>
    <name type="common">Orbweaver spider</name>
    <name type="synonym">Epeira ventricosa</name>
    <dbReference type="NCBI Taxonomy" id="182803"/>
    <lineage>
        <taxon>Eukaryota</taxon>
        <taxon>Metazoa</taxon>
        <taxon>Ecdysozoa</taxon>
        <taxon>Arthropoda</taxon>
        <taxon>Chelicerata</taxon>
        <taxon>Arachnida</taxon>
        <taxon>Araneae</taxon>
        <taxon>Araneomorphae</taxon>
        <taxon>Entelegynae</taxon>
        <taxon>Araneoidea</taxon>
        <taxon>Araneidae</taxon>
        <taxon>Araneus</taxon>
    </lineage>
</organism>
<sequence>MALKGVREIFSSKAARTSLTNFRLAQRLTWILCHKNPTLHSMGKHNHFNLLNIYRQEKVLYNQIIMHDDNLINNPKGVMVLKGVKMKNIYFMCKQDTMTEETHMDPGRSQRPLKRCRDSFPIKL</sequence>
<dbReference type="Proteomes" id="UP000499080">
    <property type="component" value="Unassembled WGS sequence"/>
</dbReference>